<evidence type="ECO:0000313" key="3">
    <source>
        <dbReference type="Proteomes" id="UP000251047"/>
    </source>
</evidence>
<dbReference type="PANTHER" id="PTHR46112:SF3">
    <property type="entry name" value="AMINOPEPTIDASE YPDF"/>
    <property type="match status" value="1"/>
</dbReference>
<evidence type="ECO:0000313" key="2">
    <source>
        <dbReference type="EMBL" id="RAV33852.1"/>
    </source>
</evidence>
<dbReference type="CDD" id="cd01092">
    <property type="entry name" value="APP-like"/>
    <property type="match status" value="1"/>
</dbReference>
<dbReference type="SUPFAM" id="SSF55920">
    <property type="entry name" value="Creatinase/aminopeptidase"/>
    <property type="match status" value="1"/>
</dbReference>
<dbReference type="Gene3D" id="3.90.230.10">
    <property type="entry name" value="Creatinase/methionine aminopeptidase superfamily"/>
    <property type="match status" value="1"/>
</dbReference>
<evidence type="ECO:0000259" key="1">
    <source>
        <dbReference type="Pfam" id="PF00557"/>
    </source>
</evidence>
<feature type="domain" description="Peptidase M24" evidence="1">
    <location>
        <begin position="145"/>
        <end position="345"/>
    </location>
</feature>
<dbReference type="InterPro" id="IPR036005">
    <property type="entry name" value="Creatinase/aminopeptidase-like"/>
</dbReference>
<protein>
    <submittedName>
        <fullName evidence="2">Peptidase M24 family protein</fullName>
    </submittedName>
</protein>
<dbReference type="SUPFAM" id="SSF53092">
    <property type="entry name" value="Creatinase/prolidase N-terminal domain"/>
    <property type="match status" value="1"/>
</dbReference>
<dbReference type="InterPro" id="IPR050659">
    <property type="entry name" value="Peptidase_M24B"/>
</dbReference>
<dbReference type="AlphaFoldDB" id="A0A364VB25"/>
<dbReference type="InterPro" id="IPR000994">
    <property type="entry name" value="Pept_M24"/>
</dbReference>
<dbReference type="InterPro" id="IPR029149">
    <property type="entry name" value="Creatin/AminoP/Spt16_N"/>
</dbReference>
<dbReference type="OrthoDB" id="9806388at2"/>
<dbReference type="EMBL" id="PHQP01000042">
    <property type="protein sequence ID" value="RAV33852.1"/>
    <property type="molecule type" value="Genomic_DNA"/>
</dbReference>
<comment type="caution">
    <text evidence="2">The sequence shown here is derived from an EMBL/GenBank/DDBJ whole genome shotgun (WGS) entry which is preliminary data.</text>
</comment>
<accession>A0A364VB25</accession>
<sequence>MSDSFPLSTYARRLDQAARLAADAGLDGIIATPGPDLEFLIAARLATHERFAGLLLTPTARRLIVPAVDAASLKHSPAGQLGIDIVGWQDGEDPYGHIPAGRFAVSPAMTADHLLRLQGGGVSAVDATGVLSGIFVIKDANEIAQLRHAAEAIDDVHRAVPALLRPGVTEKEVAEELDQRIIANHGTTDFVIVGSGPHGADPHHDYSDRQLQPGDVVVVDIGGTLPSGYHSDCTRMYVVGGPTAEQQRIYDVLRQAQEAGVAFARPGVTAAQVDRVVREVIENAGYGEAFIHRTGHGIGLSCHEEPSIMAGNDLELKEGMAFSIEPGVYFPGQWGARIEDIVVLTSDGAQPLNRTTHDLVRVPSSA</sequence>
<dbReference type="RefSeq" id="WP_112769673.1">
    <property type="nucleotide sequence ID" value="NZ_CP063191.1"/>
</dbReference>
<organism evidence="2 3">
    <name type="scientific">Corynebacterium heidelbergense</name>
    <dbReference type="NCBI Taxonomy" id="2055947"/>
    <lineage>
        <taxon>Bacteria</taxon>
        <taxon>Bacillati</taxon>
        <taxon>Actinomycetota</taxon>
        <taxon>Actinomycetes</taxon>
        <taxon>Mycobacteriales</taxon>
        <taxon>Corynebacteriaceae</taxon>
        <taxon>Corynebacterium</taxon>
    </lineage>
</organism>
<name>A0A364VB25_9CORY</name>
<dbReference type="Pfam" id="PF00557">
    <property type="entry name" value="Peptidase_M24"/>
    <property type="match status" value="1"/>
</dbReference>
<dbReference type="Gene3D" id="3.40.350.10">
    <property type="entry name" value="Creatinase/prolidase N-terminal domain"/>
    <property type="match status" value="1"/>
</dbReference>
<dbReference type="Proteomes" id="UP000251047">
    <property type="component" value="Unassembled WGS sequence"/>
</dbReference>
<reference evidence="2 3" key="1">
    <citation type="journal article" date="2018" name="Syst. Appl. Microbiol.">
        <title>Corynebacterium heidelbergense sp. nov., isolated from the preen glands of Egyptian geese (Alopochen aegyptiacus).</title>
        <authorList>
            <person name="Braun M.S."/>
            <person name="Wang E."/>
            <person name="Zimmermann S."/>
            <person name="Wink M."/>
        </authorList>
    </citation>
    <scope>NUCLEOTIDE SEQUENCE [LARGE SCALE GENOMIC DNA]</scope>
    <source>
        <strain evidence="2 3">DSM 104638</strain>
    </source>
</reference>
<proteinExistence type="predicted"/>
<dbReference type="PANTHER" id="PTHR46112">
    <property type="entry name" value="AMINOPEPTIDASE"/>
    <property type="match status" value="1"/>
</dbReference>
<gene>
    <name evidence="2" type="ORF">CWC39_06375</name>
</gene>